<evidence type="ECO:0000313" key="1">
    <source>
        <dbReference type="EMBL" id="PWI64395.1"/>
    </source>
</evidence>
<reference evidence="1 2" key="1">
    <citation type="journal article" date="2016" name="Front. Microbiol.">
        <title>Genome and transcriptome sequences reveal the specific parasitism of the nematophagous Purpureocillium lilacinum 36-1.</title>
        <authorList>
            <person name="Xie J."/>
            <person name="Li S."/>
            <person name="Mo C."/>
            <person name="Xiao X."/>
            <person name="Peng D."/>
            <person name="Wang G."/>
            <person name="Xiao Y."/>
        </authorList>
    </citation>
    <scope>NUCLEOTIDE SEQUENCE [LARGE SCALE GENOMIC DNA]</scope>
    <source>
        <strain evidence="1 2">36-1</strain>
    </source>
</reference>
<evidence type="ECO:0000313" key="2">
    <source>
        <dbReference type="Proteomes" id="UP000245956"/>
    </source>
</evidence>
<name>A0A2U3DQ88_PURLI</name>
<proteinExistence type="predicted"/>
<organism evidence="1 2">
    <name type="scientific">Purpureocillium lilacinum</name>
    <name type="common">Paecilomyces lilacinus</name>
    <dbReference type="NCBI Taxonomy" id="33203"/>
    <lineage>
        <taxon>Eukaryota</taxon>
        <taxon>Fungi</taxon>
        <taxon>Dikarya</taxon>
        <taxon>Ascomycota</taxon>
        <taxon>Pezizomycotina</taxon>
        <taxon>Sordariomycetes</taxon>
        <taxon>Hypocreomycetidae</taxon>
        <taxon>Hypocreales</taxon>
        <taxon>Ophiocordycipitaceae</taxon>
        <taxon>Purpureocillium</taxon>
    </lineage>
</organism>
<accession>A0A2U3DQ88</accession>
<dbReference type="AlphaFoldDB" id="A0A2U3DQ88"/>
<dbReference type="Proteomes" id="UP000245956">
    <property type="component" value="Unassembled WGS sequence"/>
</dbReference>
<protein>
    <submittedName>
        <fullName evidence="1">Uncharacterized protein</fullName>
    </submittedName>
</protein>
<dbReference type="EMBL" id="LCWV01000066">
    <property type="protein sequence ID" value="PWI64395.1"/>
    <property type="molecule type" value="Genomic_DNA"/>
</dbReference>
<gene>
    <name evidence="1" type="ORF">PCL_10508</name>
</gene>
<sequence>MHGEVMHALIGLKYRRGLRSKLQSIETPTSGCFPQFKSRLASTASSPAFSLAARFLRRSRTANPNLVAPSVTSHPSSLLCGRPVLYPKRKRLGRVAATCFDGAYDANELDTGYLEVANQYNIMQPHTSEEGPSGARLLRQVSHRSHSTFTRTLDTPLPALNEATLDNMALLTVGESEPSERAPQIPQLGNESLFYAGYNWRMISARGSSMDSDAWKRWGMVFDVDGVDI</sequence>
<comment type="caution">
    <text evidence="1">The sequence shown here is derived from an EMBL/GenBank/DDBJ whole genome shotgun (WGS) entry which is preliminary data.</text>
</comment>